<dbReference type="SUPFAM" id="SSF53098">
    <property type="entry name" value="Ribonuclease H-like"/>
    <property type="match status" value="1"/>
</dbReference>
<feature type="domain" description="CCHC-type" evidence="3">
    <location>
        <begin position="245"/>
        <end position="258"/>
    </location>
</feature>
<reference evidence="5" key="1">
    <citation type="journal article" date="2024" name="IScience">
        <title>Strigolactones Initiate the Formation of Haustorium-like Structures in Castilleja.</title>
        <authorList>
            <person name="Buerger M."/>
            <person name="Peterson D."/>
            <person name="Chory J."/>
        </authorList>
    </citation>
    <scope>NUCLEOTIDE SEQUENCE [LARGE SCALE GENOMIC DNA]</scope>
</reference>
<dbReference type="AlphaFoldDB" id="A0ABD3CS23"/>
<sequence>MMSYFMLKPQNHHLLSKDSFHPEPLAWPSLFFFPYSFSLRHYSSMTSISDLNAMTENLDIKCLQSTDSTEEIQESTLITRIVTKKSINLNAFKTFILKAWNPKQKVITTNTLSDNTMAFIFTDETDAIKALNASWTFRDHQIVVTRWPPDRGLPEINLDITPFWIHAIGMPIAFVNIQNAKLIGDGVGKIIKTDIKNHSQKWKSSLRLFVDIDITKPLLSSIKFPCNGRDDIDLEIRYERLIDFCFSCGRIGHKVAYCDSKDSNSGEFGPWLKAECSHIKNPKFLKPAPSIAAVSTADQTAEKSSQNPNFTLQVAALDNAKSGKMTVATLQTATFGHVSVTPAKATPLHTSDVTEKRDGLSSLDLGENQRTLGLSMDKIIGPVELIGPVCGNKNCNLTAQVVEPLAHSNKRKSIKDPDVGCLDPNLIEYNTKNSPISPTDENQSLTLNPELHLHKKLKHNLSIFKSPLRRSAMDSEELENTTFISLNHRVRDGSYTVVRKGSSPPVLHKFRSSSQGNEEPPQVKINQKDNLSNVQESQASTNDLGTTVSLINTTPFLFTAIYSPCNHSKKTQFWSDISSIPIPINTPWLIMGDFNAITSNHEKMGGLPFASSSRHSLAADLDSLQLIDLGFCGFPFTWDNKRAGDDNIKQRLDRGVANIDWITAFPLCTITHMTGIGSDHLPILMATCSDKPLKKPFRFENMWLEDPGCFDVVQSSWITNTKAGSPPFKLLNKIKNVKGALKLWNQDKFGNCHQKIKDIKNRIASSQNLVQTDITKAAQENLVMELDQWLSRAEIFWKQKAKEKWLKDGDANTRFFHLTAIIHASDFVSIVDKQAKDIWKSKLLVLNSRNAKSLCWKPPDDDWFKANSDSTFLLGEGCAGVVIKNNNGSIIFASTALHYCLDPLTAECLAILHACKSAAKLKKMKVILESDCLEAITLINGSSCNLHWTAGPVVIAIKKVWTAWSSWIFSFNPRCCNRAAHNLAHWGACSKNFGDIPLESIPVTVFCDKGFPLIDVL</sequence>
<evidence type="ECO:0000256" key="1">
    <source>
        <dbReference type="PROSITE-ProRule" id="PRU00047"/>
    </source>
</evidence>
<evidence type="ECO:0000313" key="5">
    <source>
        <dbReference type="Proteomes" id="UP001632038"/>
    </source>
</evidence>
<dbReference type="PROSITE" id="PS50158">
    <property type="entry name" value="ZF_CCHC"/>
    <property type="match status" value="1"/>
</dbReference>
<dbReference type="InterPro" id="IPR025558">
    <property type="entry name" value="DUF4283"/>
</dbReference>
<dbReference type="EMBL" id="JAVIJP010000032">
    <property type="protein sequence ID" value="KAL3632427.1"/>
    <property type="molecule type" value="Genomic_DNA"/>
</dbReference>
<name>A0ABD3CS23_9LAMI</name>
<dbReference type="InterPro" id="IPR002156">
    <property type="entry name" value="RNaseH_domain"/>
</dbReference>
<keyword evidence="5" id="KW-1185">Reference proteome</keyword>
<dbReference type="PANTHER" id="PTHR33710:SF71">
    <property type="entry name" value="ENDONUCLEASE_EXONUCLEASE_PHOSPHATASE DOMAIN-CONTAINING PROTEIN"/>
    <property type="match status" value="1"/>
</dbReference>
<dbReference type="InterPro" id="IPR025836">
    <property type="entry name" value="Zn_knuckle_CX2CX4HX4C"/>
</dbReference>
<keyword evidence="1" id="KW-0862">Zinc</keyword>
<proteinExistence type="predicted"/>
<feature type="region of interest" description="Disordered" evidence="2">
    <location>
        <begin position="497"/>
        <end position="526"/>
    </location>
</feature>
<dbReference type="CDD" id="cd06222">
    <property type="entry name" value="RNase_H_like"/>
    <property type="match status" value="1"/>
</dbReference>
<keyword evidence="1" id="KW-0863">Zinc-finger</keyword>
<dbReference type="Pfam" id="PF14392">
    <property type="entry name" value="zf-CCHC_4"/>
    <property type="match status" value="1"/>
</dbReference>
<dbReference type="InterPro" id="IPR036691">
    <property type="entry name" value="Endo/exonu/phosph_ase_sf"/>
</dbReference>
<dbReference type="InterPro" id="IPR036397">
    <property type="entry name" value="RNaseH_sf"/>
</dbReference>
<protein>
    <recommendedName>
        <fullName evidence="3">CCHC-type domain-containing protein</fullName>
    </recommendedName>
</protein>
<organism evidence="4 5">
    <name type="scientific">Castilleja foliolosa</name>
    <dbReference type="NCBI Taxonomy" id="1961234"/>
    <lineage>
        <taxon>Eukaryota</taxon>
        <taxon>Viridiplantae</taxon>
        <taxon>Streptophyta</taxon>
        <taxon>Embryophyta</taxon>
        <taxon>Tracheophyta</taxon>
        <taxon>Spermatophyta</taxon>
        <taxon>Magnoliopsida</taxon>
        <taxon>eudicotyledons</taxon>
        <taxon>Gunneridae</taxon>
        <taxon>Pentapetalae</taxon>
        <taxon>asterids</taxon>
        <taxon>lamiids</taxon>
        <taxon>Lamiales</taxon>
        <taxon>Orobanchaceae</taxon>
        <taxon>Pedicularideae</taxon>
        <taxon>Castillejinae</taxon>
        <taxon>Castilleja</taxon>
    </lineage>
</organism>
<evidence type="ECO:0000256" key="2">
    <source>
        <dbReference type="SAM" id="MobiDB-lite"/>
    </source>
</evidence>
<dbReference type="Gene3D" id="3.30.420.10">
    <property type="entry name" value="Ribonuclease H-like superfamily/Ribonuclease H"/>
    <property type="match status" value="1"/>
</dbReference>
<dbReference type="PANTHER" id="PTHR33710">
    <property type="entry name" value="BNAC02G09200D PROTEIN"/>
    <property type="match status" value="1"/>
</dbReference>
<accession>A0ABD3CS23</accession>
<dbReference type="InterPro" id="IPR044730">
    <property type="entry name" value="RNase_H-like_dom_plant"/>
</dbReference>
<dbReference type="Gene3D" id="3.60.10.10">
    <property type="entry name" value="Endonuclease/exonuclease/phosphatase"/>
    <property type="match status" value="1"/>
</dbReference>
<dbReference type="Proteomes" id="UP001632038">
    <property type="component" value="Unassembled WGS sequence"/>
</dbReference>
<dbReference type="Pfam" id="PF14111">
    <property type="entry name" value="DUF4283"/>
    <property type="match status" value="1"/>
</dbReference>
<comment type="caution">
    <text evidence="4">The sequence shown here is derived from an EMBL/GenBank/DDBJ whole genome shotgun (WGS) entry which is preliminary data.</text>
</comment>
<gene>
    <name evidence="4" type="ORF">CASFOL_025411</name>
</gene>
<evidence type="ECO:0000259" key="3">
    <source>
        <dbReference type="PROSITE" id="PS50158"/>
    </source>
</evidence>
<dbReference type="SUPFAM" id="SSF56219">
    <property type="entry name" value="DNase I-like"/>
    <property type="match status" value="1"/>
</dbReference>
<dbReference type="InterPro" id="IPR012337">
    <property type="entry name" value="RNaseH-like_sf"/>
</dbReference>
<keyword evidence="1" id="KW-0479">Metal-binding</keyword>
<dbReference type="Pfam" id="PF13456">
    <property type="entry name" value="RVT_3"/>
    <property type="match status" value="1"/>
</dbReference>
<dbReference type="InterPro" id="IPR001878">
    <property type="entry name" value="Znf_CCHC"/>
</dbReference>
<dbReference type="GO" id="GO:0008270">
    <property type="term" value="F:zinc ion binding"/>
    <property type="evidence" value="ECO:0007669"/>
    <property type="project" value="UniProtKB-KW"/>
</dbReference>
<evidence type="ECO:0000313" key="4">
    <source>
        <dbReference type="EMBL" id="KAL3632427.1"/>
    </source>
</evidence>